<reference evidence="2 3" key="1">
    <citation type="submission" date="2017-06" db="EMBL/GenBank/DDBJ databases">
        <title>Draft genome sequence of a variant of Elsinoe murrayae.</title>
        <authorList>
            <person name="Cheng Q."/>
        </authorList>
    </citation>
    <scope>NUCLEOTIDE SEQUENCE [LARGE SCALE GENOMIC DNA]</scope>
    <source>
        <strain evidence="2 3">CQ-2017a</strain>
    </source>
</reference>
<comment type="caution">
    <text evidence="2">The sequence shown here is derived from an EMBL/GenBank/DDBJ whole genome shotgun (WGS) entry which is preliminary data.</text>
</comment>
<gene>
    <name evidence="2" type="ORF">CAC42_4316</name>
</gene>
<sequence length="440" mass="50564">MGDRRPLSSMTSGDFDHPPASITLAENVRTRLSRLQRTLERTREESNNQAETARHERWGVQPSLRRRRLLRPAGPPSPTYESRNWSRSDESPDEDEDRPRQAKRRKLDLYSHNIHEKAYRYGHYGQVEQGRLKMELCSCDGGVYQERGPIYYGPSNILKHDQSVYCSKSPQCNIIIRHHDNTAFCLEKLYILGPEHGFTSPVKHGTVCIGMGLEDLMPLTAEELLYGGQERQPTMSPSDDEGDGGEQLSLLESLRDPEISRAMRQRAGTSWDHPPPPYAFPEPLPPAQRTGNRDGRVWTNDFFWPPLEPRNEQVRTRNQQESPVESTLDSGMRVIVDHEERIEWPEEPTTAAVLADRQRRERHARDGELESDEEHSRAWDPRYTTAFNRLRRGIRLPRDLPQDPSAVAAARKTPTNDVTQVRFSMQHGKSRVAIKFDPPV</sequence>
<dbReference type="EMBL" id="NKHZ01000068">
    <property type="protein sequence ID" value="PNS15864.1"/>
    <property type="molecule type" value="Genomic_DNA"/>
</dbReference>
<dbReference type="OrthoDB" id="2351940at2759"/>
<feature type="compositionally biased region" description="Pro residues" evidence="1">
    <location>
        <begin position="273"/>
        <end position="286"/>
    </location>
</feature>
<dbReference type="Proteomes" id="UP000243797">
    <property type="component" value="Unassembled WGS sequence"/>
</dbReference>
<proteinExistence type="predicted"/>
<feature type="compositionally biased region" description="Basic and acidic residues" evidence="1">
    <location>
        <begin position="37"/>
        <end position="58"/>
    </location>
</feature>
<feature type="region of interest" description="Disordered" evidence="1">
    <location>
        <begin position="1"/>
        <end position="109"/>
    </location>
</feature>
<evidence type="ECO:0000256" key="1">
    <source>
        <dbReference type="SAM" id="MobiDB-lite"/>
    </source>
</evidence>
<evidence type="ECO:0000313" key="3">
    <source>
        <dbReference type="Proteomes" id="UP000243797"/>
    </source>
</evidence>
<dbReference type="STRING" id="2082308.A0A2K1QL41"/>
<feature type="compositionally biased region" description="Polar residues" evidence="1">
    <location>
        <begin position="316"/>
        <end position="328"/>
    </location>
</feature>
<name>A0A2K1QL41_9PEZI</name>
<feature type="region of interest" description="Disordered" evidence="1">
    <location>
        <begin position="397"/>
        <end position="418"/>
    </location>
</feature>
<accession>A0A2K1QL41</accession>
<keyword evidence="3" id="KW-1185">Reference proteome</keyword>
<protein>
    <submittedName>
        <fullName evidence="2">Uncharacterized protein</fullName>
    </submittedName>
</protein>
<feature type="region of interest" description="Disordered" evidence="1">
    <location>
        <begin position="263"/>
        <end position="328"/>
    </location>
</feature>
<organism evidence="2 3">
    <name type="scientific">Sphaceloma murrayae</name>
    <dbReference type="NCBI Taxonomy" id="2082308"/>
    <lineage>
        <taxon>Eukaryota</taxon>
        <taxon>Fungi</taxon>
        <taxon>Dikarya</taxon>
        <taxon>Ascomycota</taxon>
        <taxon>Pezizomycotina</taxon>
        <taxon>Dothideomycetes</taxon>
        <taxon>Dothideomycetidae</taxon>
        <taxon>Myriangiales</taxon>
        <taxon>Elsinoaceae</taxon>
        <taxon>Sphaceloma</taxon>
    </lineage>
</organism>
<evidence type="ECO:0000313" key="2">
    <source>
        <dbReference type="EMBL" id="PNS15864.1"/>
    </source>
</evidence>
<dbReference type="AlphaFoldDB" id="A0A2K1QL41"/>
<feature type="region of interest" description="Disordered" evidence="1">
    <location>
        <begin position="356"/>
        <end position="377"/>
    </location>
</feature>
<dbReference type="InParanoid" id="A0A2K1QL41"/>